<feature type="region of interest" description="Disordered" evidence="1">
    <location>
        <begin position="344"/>
        <end position="366"/>
    </location>
</feature>
<dbReference type="KEGG" id="pry:Prubr_62640"/>
<accession>A0A810NCL5</accession>
<dbReference type="AntiFam" id="ANF00248">
    <property type="entry name" value="Shadow ORF (opposite ppsD)"/>
</dbReference>
<name>A0A810NCL5_9ACTN</name>
<keyword evidence="3" id="KW-1185">Reference proteome</keyword>
<evidence type="ECO:0000313" key="3">
    <source>
        <dbReference type="Proteomes" id="UP000680866"/>
    </source>
</evidence>
<reference evidence="2" key="1">
    <citation type="submission" date="2020-08" db="EMBL/GenBank/DDBJ databases">
        <title>Whole genome shotgun sequence of Polymorphospora rubra NBRC 101157.</title>
        <authorList>
            <person name="Komaki H."/>
            <person name="Tamura T."/>
        </authorList>
    </citation>
    <scope>NUCLEOTIDE SEQUENCE</scope>
    <source>
        <strain evidence="2">NBRC 101157</strain>
    </source>
</reference>
<sequence length="407" mass="41395">MRLDHVDVGGGEPGTLQGLADDPLLGGAVGGGEATAGAVLVDGTAPDHGKDAPAVALGVGEPLHQEHADAFGPAGTVRVGGERLAAAVGGEPTLPGELDEGAGGGHHADPAGDREGAFAVAQRLPGEMQCYQRGRAGGVDGDRRAFQPEGVGDPAGDDAGGGAGEHVALDPVGQATQHRGVVLAGGADEDPGAAAAQLVGGDAGAFEHLPGALQQQPLLRVHRQGLAGRDAEEARVEVPGVAQEAAPVGVRGAGVVRVRVVQPGEVPAPVVGEGADGVGAGGDEVPQVLGRADPAGEAARHADDRDRLRLRVLQVAQAPVRLAELGGHPLEVFEEPVFVRHDPPARSLLPIDPPNTKKSTGMSPGAPTGVHRWRQWMCLLVQYLFSPLVMRTPQRRHPDGGGRWHSP</sequence>
<gene>
    <name evidence="2" type="ORF">Prubr_62640</name>
</gene>
<evidence type="ECO:0000256" key="1">
    <source>
        <dbReference type="SAM" id="MobiDB-lite"/>
    </source>
</evidence>
<organism evidence="2 3">
    <name type="scientific">Polymorphospora rubra</name>
    <dbReference type="NCBI Taxonomy" id="338584"/>
    <lineage>
        <taxon>Bacteria</taxon>
        <taxon>Bacillati</taxon>
        <taxon>Actinomycetota</taxon>
        <taxon>Actinomycetes</taxon>
        <taxon>Micromonosporales</taxon>
        <taxon>Micromonosporaceae</taxon>
        <taxon>Polymorphospora</taxon>
    </lineage>
</organism>
<feature type="region of interest" description="Disordered" evidence="1">
    <location>
        <begin position="136"/>
        <end position="163"/>
    </location>
</feature>
<feature type="region of interest" description="Disordered" evidence="1">
    <location>
        <begin position="90"/>
        <end position="109"/>
    </location>
</feature>
<feature type="region of interest" description="Disordered" evidence="1">
    <location>
        <begin position="1"/>
        <end position="22"/>
    </location>
</feature>
<proteinExistence type="predicted"/>
<protein>
    <submittedName>
        <fullName evidence="2">Uncharacterized protein</fullName>
    </submittedName>
</protein>
<evidence type="ECO:0000313" key="2">
    <source>
        <dbReference type="EMBL" id="BCJ69243.1"/>
    </source>
</evidence>
<dbReference type="EMBL" id="AP023359">
    <property type="protein sequence ID" value="BCJ69243.1"/>
    <property type="molecule type" value="Genomic_DNA"/>
</dbReference>
<dbReference type="Proteomes" id="UP000680866">
    <property type="component" value="Chromosome"/>
</dbReference>
<dbReference type="AlphaFoldDB" id="A0A810NCL5"/>